<feature type="domain" description="3-oxo-5-alpha-steroid 4-dehydrogenase C-terminal" evidence="7">
    <location>
        <begin position="93"/>
        <end position="232"/>
    </location>
</feature>
<evidence type="ECO:0000256" key="1">
    <source>
        <dbReference type="ARBA" id="ARBA00004141"/>
    </source>
</evidence>
<evidence type="ECO:0000259" key="7">
    <source>
        <dbReference type="Pfam" id="PF02544"/>
    </source>
</evidence>
<evidence type="ECO:0000256" key="2">
    <source>
        <dbReference type="ARBA" id="ARBA00007742"/>
    </source>
</evidence>
<evidence type="ECO:0000256" key="3">
    <source>
        <dbReference type="ARBA" id="ARBA00022692"/>
    </source>
</evidence>
<dbReference type="Gene3D" id="1.20.120.1630">
    <property type="match status" value="1"/>
</dbReference>
<dbReference type="FunFam" id="1.20.120.1630:FF:000017">
    <property type="entry name" value="3-oxo-5-alpha-steroid 4-dehydrogenase family protein"/>
    <property type="match status" value="1"/>
</dbReference>
<keyword evidence="4 6" id="KW-1133">Transmembrane helix</keyword>
<feature type="transmembrane region" description="Helical" evidence="6">
    <location>
        <begin position="161"/>
        <end position="182"/>
    </location>
</feature>
<evidence type="ECO:0000313" key="9">
    <source>
        <dbReference type="Proteomes" id="UP001237642"/>
    </source>
</evidence>
<comment type="similarity">
    <text evidence="2">Belongs to the steroid 5-alpha reductase family.</text>
</comment>
<gene>
    <name evidence="8" type="ORF">POM88_029600</name>
</gene>
<dbReference type="AlphaFoldDB" id="A0AAD8HVW4"/>
<dbReference type="PANTHER" id="PTHR10556:SF35">
    <property type="entry name" value="3-OXO-5-ALPHA-STEROID 4-DEHYDROGENASE FAMILY PROTEIN"/>
    <property type="match status" value="1"/>
</dbReference>
<feature type="transmembrane region" description="Helical" evidence="6">
    <location>
        <begin position="35"/>
        <end position="53"/>
    </location>
</feature>
<evidence type="ECO:0000256" key="6">
    <source>
        <dbReference type="SAM" id="Phobius"/>
    </source>
</evidence>
<keyword evidence="9" id="KW-1185">Reference proteome</keyword>
<dbReference type="GO" id="GO:0016020">
    <property type="term" value="C:membrane"/>
    <property type="evidence" value="ECO:0007669"/>
    <property type="project" value="UniProtKB-SubCell"/>
</dbReference>
<accession>A0AAD8HVW4</accession>
<comment type="subcellular location">
    <subcellularLocation>
        <location evidence="1">Membrane</location>
        <topology evidence="1">Multi-pass membrane protein</topology>
    </subcellularLocation>
</comment>
<evidence type="ECO:0000256" key="5">
    <source>
        <dbReference type="ARBA" id="ARBA00023136"/>
    </source>
</evidence>
<reference evidence="8" key="1">
    <citation type="submission" date="2023-02" db="EMBL/GenBank/DDBJ databases">
        <title>Genome of toxic invasive species Heracleum sosnowskyi carries increased number of genes despite the absence of recent whole-genome duplications.</title>
        <authorList>
            <person name="Schelkunov M."/>
            <person name="Shtratnikova V."/>
            <person name="Makarenko M."/>
            <person name="Klepikova A."/>
            <person name="Omelchenko D."/>
            <person name="Novikova G."/>
            <person name="Obukhova E."/>
            <person name="Bogdanov V."/>
            <person name="Penin A."/>
            <person name="Logacheva M."/>
        </authorList>
    </citation>
    <scope>NUCLEOTIDE SEQUENCE</scope>
    <source>
        <strain evidence="8">Hsosn_3</strain>
        <tissue evidence="8">Leaf</tissue>
    </source>
</reference>
<keyword evidence="5 6" id="KW-0472">Membrane</keyword>
<protein>
    <submittedName>
        <fullName evidence="8">3-oxo-5-alpha-steroid 4-dehydrogenase 2</fullName>
    </submittedName>
</protein>
<evidence type="ECO:0000313" key="8">
    <source>
        <dbReference type="EMBL" id="KAK1373407.1"/>
    </source>
</evidence>
<dbReference type="PANTHER" id="PTHR10556">
    <property type="entry name" value="3-OXO-5-ALPHA-STEROID 4-DEHYDROGENASE"/>
    <property type="match status" value="1"/>
</dbReference>
<dbReference type="InterPro" id="IPR001104">
    <property type="entry name" value="3-oxo-5_a-steroid_4-DH_C"/>
</dbReference>
<dbReference type="Pfam" id="PF02544">
    <property type="entry name" value="Steroid_dh"/>
    <property type="match status" value="1"/>
</dbReference>
<proteinExistence type="inferred from homology"/>
<dbReference type="InterPro" id="IPR039357">
    <property type="entry name" value="SRD5A/TECR"/>
</dbReference>
<dbReference type="EMBL" id="JAUIZM010000007">
    <property type="protein sequence ID" value="KAK1373407.1"/>
    <property type="molecule type" value="Genomic_DNA"/>
</dbReference>
<sequence>MVMEILSSYSKFWSSSSSSTSSVDDRRVSSRVGMLIFYTPALIAGLLGLVLFPGESLRFYLVAASLAVHFLKRDIEVLFVHKFSGNSSLDHSIIIATSYFVITSGTVYGQYLSRGLPKPSIDLAFAGVAVFLIGIAGNFYHHYILANLRKVGEKQYKIPRGGLFGLVICPHYAFELLGFLGICLISQTIYPFLFLLGMSGYLVGRSYATKKWYLSKFEDFPKDVKSLIPYVF</sequence>
<comment type="caution">
    <text evidence="8">The sequence shown here is derived from an EMBL/GenBank/DDBJ whole genome shotgun (WGS) entry which is preliminary data.</text>
</comment>
<dbReference type="PROSITE" id="PS50244">
    <property type="entry name" value="S5A_REDUCTASE"/>
    <property type="match status" value="1"/>
</dbReference>
<feature type="transmembrane region" description="Helical" evidence="6">
    <location>
        <begin position="123"/>
        <end position="140"/>
    </location>
</feature>
<organism evidence="8 9">
    <name type="scientific">Heracleum sosnowskyi</name>
    <dbReference type="NCBI Taxonomy" id="360622"/>
    <lineage>
        <taxon>Eukaryota</taxon>
        <taxon>Viridiplantae</taxon>
        <taxon>Streptophyta</taxon>
        <taxon>Embryophyta</taxon>
        <taxon>Tracheophyta</taxon>
        <taxon>Spermatophyta</taxon>
        <taxon>Magnoliopsida</taxon>
        <taxon>eudicotyledons</taxon>
        <taxon>Gunneridae</taxon>
        <taxon>Pentapetalae</taxon>
        <taxon>asterids</taxon>
        <taxon>campanulids</taxon>
        <taxon>Apiales</taxon>
        <taxon>Apiaceae</taxon>
        <taxon>Apioideae</taxon>
        <taxon>apioid superclade</taxon>
        <taxon>Tordylieae</taxon>
        <taxon>Tordyliinae</taxon>
        <taxon>Heracleum</taxon>
    </lineage>
</organism>
<keyword evidence="3 6" id="KW-0812">Transmembrane</keyword>
<reference evidence="8" key="2">
    <citation type="submission" date="2023-05" db="EMBL/GenBank/DDBJ databases">
        <authorList>
            <person name="Schelkunov M.I."/>
        </authorList>
    </citation>
    <scope>NUCLEOTIDE SEQUENCE</scope>
    <source>
        <strain evidence="8">Hsosn_3</strain>
        <tissue evidence="8">Leaf</tissue>
    </source>
</reference>
<evidence type="ECO:0000256" key="4">
    <source>
        <dbReference type="ARBA" id="ARBA00022989"/>
    </source>
</evidence>
<feature type="transmembrane region" description="Helical" evidence="6">
    <location>
        <begin position="188"/>
        <end position="208"/>
    </location>
</feature>
<dbReference type="GO" id="GO:0016627">
    <property type="term" value="F:oxidoreductase activity, acting on the CH-CH group of donors"/>
    <property type="evidence" value="ECO:0007669"/>
    <property type="project" value="InterPro"/>
</dbReference>
<dbReference type="Proteomes" id="UP001237642">
    <property type="component" value="Unassembled WGS sequence"/>
</dbReference>
<name>A0AAD8HVW4_9APIA</name>
<dbReference type="GO" id="GO:0006629">
    <property type="term" value="P:lipid metabolic process"/>
    <property type="evidence" value="ECO:0007669"/>
    <property type="project" value="InterPro"/>
</dbReference>
<feature type="transmembrane region" description="Helical" evidence="6">
    <location>
        <begin position="92"/>
        <end position="111"/>
    </location>
</feature>